<dbReference type="Gene3D" id="3.30.1680.10">
    <property type="entry name" value="ligand-binding face of the semaphorins, domain 2"/>
    <property type="match status" value="1"/>
</dbReference>
<evidence type="ECO:0000256" key="1">
    <source>
        <dbReference type="ARBA" id="ARBA00004370"/>
    </source>
</evidence>
<dbReference type="InterPro" id="IPR002165">
    <property type="entry name" value="Plexin_repeat"/>
</dbReference>
<comment type="subcellular location">
    <subcellularLocation>
        <location evidence="1">Membrane</location>
    </subcellularLocation>
</comment>
<dbReference type="SMART" id="SM00423">
    <property type="entry name" value="PSI"/>
    <property type="match status" value="1"/>
</dbReference>
<keyword evidence="6" id="KW-1185">Reference proteome</keyword>
<evidence type="ECO:0000313" key="5">
    <source>
        <dbReference type="EMBL" id="KAJ7404848.1"/>
    </source>
</evidence>
<keyword evidence="3" id="KW-0325">Glycoprotein</keyword>
<dbReference type="InterPro" id="IPR031148">
    <property type="entry name" value="Plexin"/>
</dbReference>
<dbReference type="SUPFAM" id="SSF103575">
    <property type="entry name" value="Plexin repeat"/>
    <property type="match status" value="1"/>
</dbReference>
<evidence type="ECO:0000256" key="3">
    <source>
        <dbReference type="ARBA" id="ARBA00023180"/>
    </source>
</evidence>
<dbReference type="PANTHER" id="PTHR22625:SF34">
    <property type="entry name" value="PLEXIN-A4"/>
    <property type="match status" value="1"/>
</dbReference>
<dbReference type="PANTHER" id="PTHR22625">
    <property type="entry name" value="PLEXIN"/>
    <property type="match status" value="1"/>
</dbReference>
<organism evidence="5 6">
    <name type="scientific">Willisornis vidua</name>
    <name type="common">Xingu scale-backed antbird</name>
    <dbReference type="NCBI Taxonomy" id="1566151"/>
    <lineage>
        <taxon>Eukaryota</taxon>
        <taxon>Metazoa</taxon>
        <taxon>Chordata</taxon>
        <taxon>Craniata</taxon>
        <taxon>Vertebrata</taxon>
        <taxon>Euteleostomi</taxon>
        <taxon>Archelosauria</taxon>
        <taxon>Archosauria</taxon>
        <taxon>Dinosauria</taxon>
        <taxon>Saurischia</taxon>
        <taxon>Theropoda</taxon>
        <taxon>Coelurosauria</taxon>
        <taxon>Aves</taxon>
        <taxon>Neognathae</taxon>
        <taxon>Neoaves</taxon>
        <taxon>Telluraves</taxon>
        <taxon>Australaves</taxon>
        <taxon>Passeriformes</taxon>
        <taxon>Thamnophilidae</taxon>
        <taxon>Willisornis</taxon>
    </lineage>
</organism>
<protein>
    <recommendedName>
        <fullName evidence="4">PSI domain-containing protein</fullName>
    </recommendedName>
</protein>
<comment type="caution">
    <text evidence="5">The sequence shown here is derived from an EMBL/GenBank/DDBJ whole genome shotgun (WGS) entry which is preliminary data.</text>
</comment>
<dbReference type="EMBL" id="WHWB01034745">
    <property type="protein sequence ID" value="KAJ7404848.1"/>
    <property type="molecule type" value="Genomic_DNA"/>
</dbReference>
<dbReference type="Proteomes" id="UP001145742">
    <property type="component" value="Unassembled WGS sequence"/>
</dbReference>
<dbReference type="Pfam" id="PF01437">
    <property type="entry name" value="PSI"/>
    <property type="match status" value="1"/>
</dbReference>
<reference evidence="5" key="1">
    <citation type="submission" date="2019-10" db="EMBL/GenBank/DDBJ databases">
        <authorList>
            <person name="Soares A.E.R."/>
            <person name="Aleixo A."/>
            <person name="Schneider P."/>
            <person name="Miyaki C.Y."/>
            <person name="Schneider M.P."/>
            <person name="Mello C."/>
            <person name="Vasconcelos A.T.R."/>
        </authorList>
    </citation>
    <scope>NUCLEOTIDE SEQUENCE</scope>
    <source>
        <tissue evidence="5">Muscle</tissue>
    </source>
</reference>
<dbReference type="InterPro" id="IPR016201">
    <property type="entry name" value="PSI"/>
</dbReference>
<gene>
    <name evidence="5" type="ORF">WISP_143164</name>
</gene>
<evidence type="ECO:0000256" key="2">
    <source>
        <dbReference type="ARBA" id="ARBA00023136"/>
    </source>
</evidence>
<accession>A0ABQ9CRU9</accession>
<evidence type="ECO:0000313" key="6">
    <source>
        <dbReference type="Proteomes" id="UP001145742"/>
    </source>
</evidence>
<feature type="domain" description="PSI" evidence="4">
    <location>
        <begin position="76"/>
        <end position="115"/>
    </location>
</feature>
<keyword evidence="2" id="KW-0472">Membrane</keyword>
<proteinExistence type="predicted"/>
<name>A0ABQ9CRU9_9PASS</name>
<evidence type="ECO:0000259" key="4">
    <source>
        <dbReference type="SMART" id="SM00423"/>
    </source>
</evidence>
<sequence>MSSCEKKVMNMIFYGVSDKLLEETAHEMEDSPFLGFFTPEWEVFLGNVLQLNPNYLVQCKSSGCGVQELTRVPVESCSQYETCSECLGSGDPHCGWCVLHNTQESHGISKARLNPARLMWELVEGMEETVGLG</sequence>